<dbReference type="SUPFAM" id="SSF52540">
    <property type="entry name" value="P-loop containing nucleoside triphosphate hydrolases"/>
    <property type="match status" value="1"/>
</dbReference>
<evidence type="ECO:0000313" key="3">
    <source>
        <dbReference type="EMBL" id="MFC6762640.1"/>
    </source>
</evidence>
<keyword evidence="4" id="KW-1185">Reference proteome</keyword>
<accession>A0ABW2B9J3</accession>
<reference evidence="4" key="2">
    <citation type="journal article" date="2019" name="Int. J. Syst. Evol. Microbiol.">
        <title>The Global Catalogue of Microorganisms (GCM) 10K type strain sequencing project: providing services to taxonomists for standard genome sequencing and annotation.</title>
        <authorList>
            <consortium name="The Broad Institute Genomics Platform"/>
            <consortium name="The Broad Institute Genome Sequencing Center for Infectious Disease"/>
            <person name="Wu L."/>
            <person name="Ma J."/>
        </authorList>
    </citation>
    <scope>NUCLEOTIDE SEQUENCE [LARGE SCALE GENOMIC DNA]</scope>
    <source>
        <strain evidence="4">CCUG 66188</strain>
    </source>
</reference>
<dbReference type="EMBL" id="JBHSWG010000004">
    <property type="protein sequence ID" value="MFC6762640.1"/>
    <property type="molecule type" value="Genomic_DNA"/>
</dbReference>
<dbReference type="EMBL" id="JBHSWG010000004">
    <property type="protein sequence ID" value="MFC6762174.1"/>
    <property type="molecule type" value="Genomic_DNA"/>
</dbReference>
<sequence length="348" mass="39348">MSHLIVHAGFPKCGSTATFAGLQAHFDALSAQKFQILNRSFVPSSTRQQAQPPLWELESAMTNPPEAKLIKEKILSALENADQDASLILSSENLANKNAPNRLLRGIDEKFPVTAIFYMRPQADWIPSAWKQWDMREGLTLRETVDKYIELNRPAYLSILRAWQETMPNARIILRPLVSAELIEGDPIRDFYHQIGAAFDTSAPPPPKTNVNPSIDHALLHLMMRSHALFFSGRHDSSFMARLLKHLPDTYKRTNASMLSQATCSTIYDSYHAENLTLATEYMKLEDPQGFLNRHFHRVANGDPYETMSEDQVMARAQKIILEVFGVKAPPEKLAQALYDSVQTRDTV</sequence>
<gene>
    <name evidence="1" type="ORF">ACFQFQ_25940</name>
    <name evidence="2" type="ORF">ACFQFQ_26065</name>
    <name evidence="3" type="ORF">ACFQFQ_28680</name>
</gene>
<dbReference type="EMBL" id="JBHSWG010000004">
    <property type="protein sequence ID" value="MFC6762195.1"/>
    <property type="molecule type" value="Genomic_DNA"/>
</dbReference>
<evidence type="ECO:0000313" key="1">
    <source>
        <dbReference type="EMBL" id="MFC6762174.1"/>
    </source>
</evidence>
<proteinExistence type="predicted"/>
<evidence type="ECO:0000313" key="4">
    <source>
        <dbReference type="Proteomes" id="UP001596353"/>
    </source>
</evidence>
<reference evidence="1" key="3">
    <citation type="submission" date="2024-09" db="EMBL/GenBank/DDBJ databases">
        <authorList>
            <person name="Sun Q."/>
            <person name="Mori K."/>
        </authorList>
    </citation>
    <scope>NUCLEOTIDE SEQUENCE</scope>
    <source>
        <strain evidence="1">NBRC 109054</strain>
    </source>
</reference>
<protein>
    <recommendedName>
        <fullName evidence="5">Sulfotransferase family protein</fullName>
    </recommendedName>
</protein>
<dbReference type="InterPro" id="IPR027417">
    <property type="entry name" value="P-loop_NTPase"/>
</dbReference>
<dbReference type="Proteomes" id="UP001596353">
    <property type="component" value="Unassembled WGS sequence"/>
</dbReference>
<evidence type="ECO:0000313" key="2">
    <source>
        <dbReference type="EMBL" id="MFC6762195.1"/>
    </source>
</evidence>
<comment type="caution">
    <text evidence="1">The sequence shown here is derived from an EMBL/GenBank/DDBJ whole genome shotgun (WGS) entry which is preliminary data.</text>
</comment>
<name>A0ABW2B9J3_9RHOB</name>
<organism evidence="1 4">
    <name type="scientific">Sulfitobacter porphyrae</name>
    <dbReference type="NCBI Taxonomy" id="1246864"/>
    <lineage>
        <taxon>Bacteria</taxon>
        <taxon>Pseudomonadati</taxon>
        <taxon>Pseudomonadota</taxon>
        <taxon>Alphaproteobacteria</taxon>
        <taxon>Rhodobacterales</taxon>
        <taxon>Roseobacteraceae</taxon>
        <taxon>Sulfitobacter</taxon>
    </lineage>
</organism>
<dbReference type="Gene3D" id="3.40.50.300">
    <property type="entry name" value="P-loop containing nucleotide triphosphate hydrolases"/>
    <property type="match status" value="1"/>
</dbReference>
<evidence type="ECO:0008006" key="5">
    <source>
        <dbReference type="Google" id="ProtNLM"/>
    </source>
</evidence>
<reference evidence="1" key="1">
    <citation type="journal article" date="2014" name="Int. J. Syst. Evol. Microbiol.">
        <title>Complete genome of a new Firmicutes species belonging to the dominant human colonic microbiota ('Ruminococcus bicirculans') reveals two chromosomes and a selective capacity to utilize plant glucans.</title>
        <authorList>
            <consortium name="NISC Comparative Sequencing Program"/>
            <person name="Wegmann U."/>
            <person name="Louis P."/>
            <person name="Goesmann A."/>
            <person name="Henrissat B."/>
            <person name="Duncan S.H."/>
            <person name="Flint H.J."/>
        </authorList>
    </citation>
    <scope>NUCLEOTIDE SEQUENCE</scope>
    <source>
        <strain evidence="1">NBRC 109054</strain>
    </source>
</reference>